<proteinExistence type="predicted"/>
<dbReference type="HOGENOM" id="CLU_2948196_0_0_1"/>
<dbReference type="EMBL" id="KN825373">
    <property type="protein sequence ID" value="KIK91564.1"/>
    <property type="molecule type" value="Genomic_DNA"/>
</dbReference>
<sequence>MHHGSTTMPQTRALTDANTNVAQSLMIKASLHIVTVNTTQDLVTCSLPSAACALISDYNL</sequence>
<dbReference type="InParanoid" id="A0A0D0DYB0"/>
<accession>A0A0D0DYB0</accession>
<evidence type="ECO:0000313" key="1">
    <source>
        <dbReference type="EMBL" id="KIK91564.1"/>
    </source>
</evidence>
<dbReference type="Proteomes" id="UP000054538">
    <property type="component" value="Unassembled WGS sequence"/>
</dbReference>
<evidence type="ECO:0000313" key="2">
    <source>
        <dbReference type="Proteomes" id="UP000054538"/>
    </source>
</evidence>
<dbReference type="AlphaFoldDB" id="A0A0D0DYB0"/>
<keyword evidence="2" id="KW-1185">Reference proteome</keyword>
<reference evidence="2" key="2">
    <citation type="submission" date="2015-01" db="EMBL/GenBank/DDBJ databases">
        <title>Evolutionary Origins and Diversification of the Mycorrhizal Mutualists.</title>
        <authorList>
            <consortium name="DOE Joint Genome Institute"/>
            <consortium name="Mycorrhizal Genomics Consortium"/>
            <person name="Kohler A."/>
            <person name="Kuo A."/>
            <person name="Nagy L.G."/>
            <person name="Floudas D."/>
            <person name="Copeland A."/>
            <person name="Barry K.W."/>
            <person name="Cichocki N."/>
            <person name="Veneault-Fourrey C."/>
            <person name="LaButti K."/>
            <person name="Lindquist E.A."/>
            <person name="Lipzen A."/>
            <person name="Lundell T."/>
            <person name="Morin E."/>
            <person name="Murat C."/>
            <person name="Riley R."/>
            <person name="Ohm R."/>
            <person name="Sun H."/>
            <person name="Tunlid A."/>
            <person name="Henrissat B."/>
            <person name="Grigoriev I.V."/>
            <person name="Hibbett D.S."/>
            <person name="Martin F."/>
        </authorList>
    </citation>
    <scope>NUCLEOTIDE SEQUENCE [LARGE SCALE GENOMIC DNA]</scope>
    <source>
        <strain evidence="2">Ve08.2h10</strain>
    </source>
</reference>
<reference evidence="1 2" key="1">
    <citation type="submission" date="2014-04" db="EMBL/GenBank/DDBJ databases">
        <authorList>
            <consortium name="DOE Joint Genome Institute"/>
            <person name="Kuo A."/>
            <person name="Kohler A."/>
            <person name="Jargeat P."/>
            <person name="Nagy L.G."/>
            <person name="Floudas D."/>
            <person name="Copeland A."/>
            <person name="Barry K.W."/>
            <person name="Cichocki N."/>
            <person name="Veneault-Fourrey C."/>
            <person name="LaButti K."/>
            <person name="Lindquist E.A."/>
            <person name="Lipzen A."/>
            <person name="Lundell T."/>
            <person name="Morin E."/>
            <person name="Murat C."/>
            <person name="Sun H."/>
            <person name="Tunlid A."/>
            <person name="Henrissat B."/>
            <person name="Grigoriev I.V."/>
            <person name="Hibbett D.S."/>
            <person name="Martin F."/>
            <person name="Nordberg H.P."/>
            <person name="Cantor M.N."/>
            <person name="Hua S.X."/>
        </authorList>
    </citation>
    <scope>NUCLEOTIDE SEQUENCE [LARGE SCALE GENOMIC DNA]</scope>
    <source>
        <strain evidence="1 2">Ve08.2h10</strain>
    </source>
</reference>
<organism evidence="1 2">
    <name type="scientific">Paxillus rubicundulus Ve08.2h10</name>
    <dbReference type="NCBI Taxonomy" id="930991"/>
    <lineage>
        <taxon>Eukaryota</taxon>
        <taxon>Fungi</taxon>
        <taxon>Dikarya</taxon>
        <taxon>Basidiomycota</taxon>
        <taxon>Agaricomycotina</taxon>
        <taxon>Agaricomycetes</taxon>
        <taxon>Agaricomycetidae</taxon>
        <taxon>Boletales</taxon>
        <taxon>Paxilineae</taxon>
        <taxon>Paxillaceae</taxon>
        <taxon>Paxillus</taxon>
    </lineage>
</organism>
<feature type="non-terminal residue" evidence="1">
    <location>
        <position position="60"/>
    </location>
</feature>
<protein>
    <submittedName>
        <fullName evidence="1">Unplaced genomic scaffold scaffold_551, whole genome shotgun sequence</fullName>
    </submittedName>
</protein>
<name>A0A0D0DYB0_9AGAM</name>
<gene>
    <name evidence="1" type="ORF">PAXRUDRAFT_830731</name>
</gene>